<evidence type="ECO:0000256" key="2">
    <source>
        <dbReference type="ARBA" id="ARBA00022966"/>
    </source>
</evidence>
<dbReference type="InterPro" id="IPR050473">
    <property type="entry name" value="A2M/Complement_sys"/>
</dbReference>
<dbReference type="InterPro" id="IPR011625">
    <property type="entry name" value="A2M_N_BRD"/>
</dbReference>
<dbReference type="PANTHER" id="PTHR11412:SF136">
    <property type="entry name" value="CD109 ANTIGEN"/>
    <property type="match status" value="1"/>
</dbReference>
<protein>
    <submittedName>
        <fullName evidence="5">CD109 antigen-like</fullName>
    </submittedName>
</protein>
<dbReference type="Proteomes" id="UP000504617">
    <property type="component" value="Unplaced"/>
</dbReference>
<dbReference type="Gene3D" id="6.20.50.160">
    <property type="match status" value="1"/>
</dbReference>
<evidence type="ECO:0000256" key="1">
    <source>
        <dbReference type="ARBA" id="ARBA00022729"/>
    </source>
</evidence>
<keyword evidence="1" id="KW-0732">Signal</keyword>
<keyword evidence="2" id="KW-0882">Thioester bond</keyword>
<evidence type="ECO:0000313" key="4">
    <source>
        <dbReference type="Proteomes" id="UP000504617"/>
    </source>
</evidence>
<dbReference type="KEGG" id="tsr:106554887"/>
<dbReference type="GO" id="GO:0005615">
    <property type="term" value="C:extracellular space"/>
    <property type="evidence" value="ECO:0007669"/>
    <property type="project" value="TreeGrafter"/>
</dbReference>
<reference evidence="5" key="1">
    <citation type="submission" date="2025-08" db="UniProtKB">
        <authorList>
            <consortium name="RefSeq"/>
        </authorList>
    </citation>
    <scope>IDENTIFICATION</scope>
</reference>
<evidence type="ECO:0000259" key="3">
    <source>
        <dbReference type="SMART" id="SM01359"/>
    </source>
</evidence>
<dbReference type="SMART" id="SM01359">
    <property type="entry name" value="A2M_N_2"/>
    <property type="match status" value="1"/>
</dbReference>
<proteinExistence type="predicted"/>
<gene>
    <name evidence="5" type="primary">LOC106554887</name>
</gene>
<keyword evidence="4" id="KW-1185">Reference proteome</keyword>
<dbReference type="RefSeq" id="XP_013929102.1">
    <property type="nucleotide sequence ID" value="XM_014073627.1"/>
</dbReference>
<sequence length="273" mass="31064">MLNVRRTDNQPLTSVEQKNNVTIMVTELKNSYQIHDYKNELHRNNTDDELHYYPVPEDGIIQIELPVSANTRALCIKAKFLECESSIKIHDVFHSPSLSYLQIRKISKDSKAGIPLELSVQSTIPLKEINYMVMSRGQIVDAGKKNTSKLSLIPENSWAPTACIIVFYVHDNGEIINDALHIPVQLTLKNQINMHWSKSKAGPAEDITLKIKLTEPQTSVGLLVIDKSVHLLRKRHDITEDAIYSEINLYEKEQYYVDGGSAFSIFQVQLHII</sequence>
<dbReference type="PANTHER" id="PTHR11412">
    <property type="entry name" value="MACROGLOBULIN / COMPLEMENT"/>
    <property type="match status" value="1"/>
</dbReference>
<accession>A0A6I9YXS7</accession>
<dbReference type="OrthoDB" id="9998011at2759"/>
<feature type="domain" description="Alpha-2-macroglobulin bait region" evidence="3">
    <location>
        <begin position="101"/>
        <end position="232"/>
    </location>
</feature>
<dbReference type="AlphaFoldDB" id="A0A6I9YXS7"/>
<evidence type="ECO:0000313" key="5">
    <source>
        <dbReference type="RefSeq" id="XP_013929102.1"/>
    </source>
</evidence>
<dbReference type="Pfam" id="PF07703">
    <property type="entry name" value="A2M_BRD"/>
    <property type="match status" value="1"/>
</dbReference>
<organism evidence="4 5">
    <name type="scientific">Thamnophis sirtalis</name>
    <dbReference type="NCBI Taxonomy" id="35019"/>
    <lineage>
        <taxon>Eukaryota</taxon>
        <taxon>Metazoa</taxon>
        <taxon>Chordata</taxon>
        <taxon>Craniata</taxon>
        <taxon>Vertebrata</taxon>
        <taxon>Euteleostomi</taxon>
        <taxon>Lepidosauria</taxon>
        <taxon>Squamata</taxon>
        <taxon>Bifurcata</taxon>
        <taxon>Unidentata</taxon>
        <taxon>Episquamata</taxon>
        <taxon>Toxicofera</taxon>
        <taxon>Serpentes</taxon>
        <taxon>Colubroidea</taxon>
        <taxon>Colubridae</taxon>
        <taxon>Natricinae</taxon>
        <taxon>Thamnophis</taxon>
    </lineage>
</organism>
<name>A0A6I9YXS7_9SAUR</name>
<dbReference type="Gene3D" id="2.60.40.1930">
    <property type="match status" value="1"/>
</dbReference>
<dbReference type="GeneID" id="106554887"/>